<evidence type="ECO:0000259" key="1">
    <source>
        <dbReference type="SMART" id="SM01142"/>
    </source>
</evidence>
<keyword evidence="2" id="KW-0547">Nucleotide-binding</keyword>
<protein>
    <submittedName>
        <fullName evidence="2">DExH-box ATP-dependent RNA helicase DExH9</fullName>
    </submittedName>
</protein>
<reference evidence="2" key="1">
    <citation type="submission" date="2020-06" db="EMBL/GenBank/DDBJ databases">
        <authorList>
            <person name="Li T."/>
            <person name="Hu X."/>
            <person name="Zhang T."/>
            <person name="Song X."/>
            <person name="Zhang H."/>
            <person name="Dai N."/>
            <person name="Sheng W."/>
            <person name="Hou X."/>
            <person name="Wei L."/>
        </authorList>
    </citation>
    <scope>NUCLEOTIDE SEQUENCE</scope>
    <source>
        <strain evidence="2">K16</strain>
        <tissue evidence="2">Leaf</tissue>
    </source>
</reference>
<evidence type="ECO:0000313" key="3">
    <source>
        <dbReference type="Proteomes" id="UP001289374"/>
    </source>
</evidence>
<name>A0AAE1X7M8_9LAMI</name>
<accession>A0AAE1X7M8</accession>
<sequence length="198" mass="22225">MFQAVLMSIIDASSKGKEMMALNLSLSVGGHGILVDLYLKAIDLLLLVRSAQPTSPIMSEMTWRNLLDDVIMLRHLDVMTRQPDPFDDSASPVTSRMAWKNIPDDGVTTHHLQMMTNITTFRSYKGKLNVKSAVQMNSIEMTPVPEGSLIRAIRRLEEVPQQLIEPEKSIGETDLEAKFEDDVNKIKREIVFAASKVK</sequence>
<dbReference type="Gene3D" id="1.10.3380.30">
    <property type="match status" value="1"/>
</dbReference>
<proteinExistence type="predicted"/>
<dbReference type="Proteomes" id="UP001289374">
    <property type="component" value="Unassembled WGS sequence"/>
</dbReference>
<keyword evidence="2" id="KW-0378">Hydrolase</keyword>
<keyword evidence="2" id="KW-0347">Helicase</keyword>
<reference evidence="2" key="2">
    <citation type="journal article" date="2024" name="Plant">
        <title>Genomic evolution and insights into agronomic trait innovations of Sesamum species.</title>
        <authorList>
            <person name="Miao H."/>
            <person name="Wang L."/>
            <person name="Qu L."/>
            <person name="Liu H."/>
            <person name="Sun Y."/>
            <person name="Le M."/>
            <person name="Wang Q."/>
            <person name="Wei S."/>
            <person name="Zheng Y."/>
            <person name="Lin W."/>
            <person name="Duan Y."/>
            <person name="Cao H."/>
            <person name="Xiong S."/>
            <person name="Wang X."/>
            <person name="Wei L."/>
            <person name="Li C."/>
            <person name="Ma Q."/>
            <person name="Ju M."/>
            <person name="Zhao R."/>
            <person name="Li G."/>
            <person name="Mu C."/>
            <person name="Tian Q."/>
            <person name="Mei H."/>
            <person name="Zhang T."/>
            <person name="Gao T."/>
            <person name="Zhang H."/>
        </authorList>
    </citation>
    <scope>NUCLEOTIDE SEQUENCE</scope>
    <source>
        <strain evidence="2">K16</strain>
    </source>
</reference>
<organism evidence="2 3">
    <name type="scientific">Sesamum angolense</name>
    <dbReference type="NCBI Taxonomy" id="2727404"/>
    <lineage>
        <taxon>Eukaryota</taxon>
        <taxon>Viridiplantae</taxon>
        <taxon>Streptophyta</taxon>
        <taxon>Embryophyta</taxon>
        <taxon>Tracheophyta</taxon>
        <taxon>Spermatophyta</taxon>
        <taxon>Magnoliopsida</taxon>
        <taxon>eudicotyledons</taxon>
        <taxon>Gunneridae</taxon>
        <taxon>Pentapetalae</taxon>
        <taxon>asterids</taxon>
        <taxon>lamiids</taxon>
        <taxon>Lamiales</taxon>
        <taxon>Pedaliaceae</taxon>
        <taxon>Sesamum</taxon>
    </lineage>
</organism>
<keyword evidence="3" id="KW-1185">Reference proteome</keyword>
<dbReference type="GO" id="GO:0004386">
    <property type="term" value="F:helicase activity"/>
    <property type="evidence" value="ECO:0007669"/>
    <property type="project" value="UniProtKB-KW"/>
</dbReference>
<feature type="domain" description="ATP-dependent RNA helicase Ski2/MTR4 C-terminal" evidence="1">
    <location>
        <begin position="66"/>
        <end position="198"/>
    </location>
</feature>
<evidence type="ECO:0000313" key="2">
    <source>
        <dbReference type="EMBL" id="KAK4406837.1"/>
    </source>
</evidence>
<dbReference type="EMBL" id="JACGWL010000003">
    <property type="protein sequence ID" value="KAK4406837.1"/>
    <property type="molecule type" value="Genomic_DNA"/>
</dbReference>
<dbReference type="InterPro" id="IPR012961">
    <property type="entry name" value="Ski2/MTR4_C"/>
</dbReference>
<gene>
    <name evidence="2" type="ORF">Sango_0690200</name>
</gene>
<dbReference type="SMART" id="SM01142">
    <property type="entry name" value="DSHCT"/>
    <property type="match status" value="1"/>
</dbReference>
<comment type="caution">
    <text evidence="2">The sequence shown here is derived from an EMBL/GenBank/DDBJ whole genome shotgun (WGS) entry which is preliminary data.</text>
</comment>
<dbReference type="AlphaFoldDB" id="A0AAE1X7M8"/>
<keyword evidence="2" id="KW-0067">ATP-binding</keyword>
<dbReference type="Pfam" id="PF08148">
    <property type="entry name" value="DSHCT"/>
    <property type="match status" value="1"/>
</dbReference>